<dbReference type="EMBL" id="CP011339">
    <property type="protein sequence ID" value="AKV65688.1"/>
    <property type="molecule type" value="Genomic_DNA"/>
</dbReference>
<sequence length="54" mass="6369">MSQIRLYLDEDAGQRSVLEALRNLKIDVRLFRNCYAKLVIDLRQQATGNRGKRY</sequence>
<keyword evidence="2" id="KW-1185">Reference proteome</keyword>
<dbReference type="PATRIC" id="fig|1638788.3.peg.465"/>
<evidence type="ECO:0000313" key="2">
    <source>
        <dbReference type="Proteomes" id="UP000068167"/>
    </source>
</evidence>
<name>A0A0K1RVA1_9CHRO</name>
<gene>
    <name evidence="1" type="ORF">VL20_463</name>
</gene>
<dbReference type="RefSeq" id="WP_002788348.1">
    <property type="nucleotide sequence ID" value="NZ_CP011339.1"/>
</dbReference>
<dbReference type="AlphaFoldDB" id="A0A0K1RVA1"/>
<evidence type="ECO:0000313" key="1">
    <source>
        <dbReference type="EMBL" id="AKV65688.1"/>
    </source>
</evidence>
<dbReference type="KEGG" id="mpk:VL20_463"/>
<accession>A0A0K1RVA1</accession>
<reference evidence="1 2" key="1">
    <citation type="journal article" date="2016" name="Stand. Genomic Sci.">
        <title>Complete genome sequence and genomic characterization of Microcystis panniformis FACHB 1757 by third-generation sequencing.</title>
        <authorList>
            <person name="Zhang J.Y."/>
            <person name="Guan R."/>
            <person name="Zhang H.J."/>
            <person name="Li H."/>
            <person name="Xiao P."/>
            <person name="Yu G.L."/>
            <person name="Du L."/>
            <person name="Cao D.M."/>
            <person name="Zhu B.C."/>
            <person name="Li R.H."/>
            <person name="Lu Z.H."/>
        </authorList>
    </citation>
    <scope>NUCLEOTIDE SEQUENCE [LARGE SCALE GENOMIC DNA]</scope>
    <source>
        <strain evidence="1 2">FACHB-1757</strain>
    </source>
</reference>
<proteinExistence type="predicted"/>
<dbReference type="Proteomes" id="UP000068167">
    <property type="component" value="Chromosome"/>
</dbReference>
<organism evidence="1 2">
    <name type="scientific">Microcystis panniformis FACHB-1757</name>
    <dbReference type="NCBI Taxonomy" id="1638788"/>
    <lineage>
        <taxon>Bacteria</taxon>
        <taxon>Bacillati</taxon>
        <taxon>Cyanobacteriota</taxon>
        <taxon>Cyanophyceae</taxon>
        <taxon>Oscillatoriophycideae</taxon>
        <taxon>Chroococcales</taxon>
        <taxon>Microcystaceae</taxon>
        <taxon>Microcystis</taxon>
    </lineage>
</organism>
<protein>
    <submittedName>
        <fullName evidence="1">Uncharacterized protein</fullName>
    </submittedName>
</protein>